<dbReference type="InterPro" id="IPR036465">
    <property type="entry name" value="vWFA_dom_sf"/>
</dbReference>
<dbReference type="Gene3D" id="3.40.50.410">
    <property type="entry name" value="von Willebrand factor, type A domain"/>
    <property type="match status" value="2"/>
</dbReference>
<evidence type="ECO:0000256" key="3">
    <source>
        <dbReference type="ARBA" id="ARBA00022490"/>
    </source>
</evidence>
<comment type="caution">
    <text evidence="8">The sequence shown here is derived from an EMBL/GenBank/DDBJ whole genome shotgun (WGS) entry which is preliminary data.</text>
</comment>
<keyword evidence="3" id="KW-0963">Cytoplasm</keyword>
<dbReference type="Pfam" id="PF05731">
    <property type="entry name" value="TROVE"/>
    <property type="match status" value="2"/>
</dbReference>
<dbReference type="PANTHER" id="PTHR14202:SF0">
    <property type="entry name" value="RNA-BINDING PROTEIN RO60"/>
    <property type="match status" value="1"/>
</dbReference>
<evidence type="ECO:0000259" key="7">
    <source>
        <dbReference type="PROSITE" id="PS50988"/>
    </source>
</evidence>
<dbReference type="PROSITE" id="PS50988">
    <property type="entry name" value="TROVE"/>
    <property type="match status" value="1"/>
</dbReference>
<gene>
    <name evidence="8" type="ORF">J0M35_03080</name>
</gene>
<name>A0A8J7TK09_9BACT</name>
<dbReference type="AlphaFoldDB" id="A0A8J7TK09"/>
<dbReference type="Pfam" id="PF25045">
    <property type="entry name" value="vWA_Ro60"/>
    <property type="match status" value="1"/>
</dbReference>
<keyword evidence="6" id="KW-0687">Ribonucleoprotein</keyword>
<organism evidence="8 9">
    <name type="scientific">Candidatus Obscuribacter phosphatis</name>
    <dbReference type="NCBI Taxonomy" id="1906157"/>
    <lineage>
        <taxon>Bacteria</taxon>
        <taxon>Bacillati</taxon>
        <taxon>Candidatus Melainabacteria</taxon>
        <taxon>Candidatus Obscuribacterales</taxon>
        <taxon>Candidatus Obscuribacteraceae</taxon>
        <taxon>Candidatus Obscuribacter</taxon>
    </lineage>
</organism>
<keyword evidence="4" id="KW-0479">Metal-binding</keyword>
<dbReference type="InterPro" id="IPR040322">
    <property type="entry name" value="TROVE2"/>
</dbReference>
<proteinExistence type="inferred from homology"/>
<dbReference type="InterPro" id="IPR056800">
    <property type="entry name" value="vWA_Ro60"/>
</dbReference>
<dbReference type="GO" id="GO:1990904">
    <property type="term" value="C:ribonucleoprotein complex"/>
    <property type="evidence" value="ECO:0007669"/>
    <property type="project" value="UniProtKB-KW"/>
</dbReference>
<comment type="subcellular location">
    <subcellularLocation>
        <location evidence="1">Cytoplasm</location>
    </subcellularLocation>
</comment>
<evidence type="ECO:0000256" key="4">
    <source>
        <dbReference type="ARBA" id="ARBA00022723"/>
    </source>
</evidence>
<evidence type="ECO:0000256" key="1">
    <source>
        <dbReference type="ARBA" id="ARBA00004496"/>
    </source>
</evidence>
<sequence length="541" mass="58947">MPKLNLHFFKRKPKSQPQGVPSSSIPLPGMVPNNAFGYSYEIDDWAKLRRFLILGSEGGTYYVGEAKLTIDNAKAVERLLQIEPLKVISEIVEISKSGRSAKNDACLFALAMGAGLASPEGKAAALAALPEVARTGTHLFTFVEYVQSFRGWGRGLRRAIARWYELMPPEKLAVQLTKYQQRNGWSHRDLLRLSHPKAADSLRNSLYQFAVKGTTDGIEDATIIGFLKLRQGAGEEKLDGPSVAQIVESAKLSMEMVPAELRFTEVYRVLAKQAGLEWLIRNLGNLSRVELLSAKDSELVNIVCQRINNQTALEKARLHPLKILAALAVYRSGFAVRGGGMWTPQAAVVDALDEAFYKAFKCITPTGKRLCLGLDVSGSMVGTRVNGIVGLTAREACGAMALATAKSEPPANISFVAYDTKAYPLAISAKQRLDDVVGLLSRTGGGGTDCAIPMHWARENKIPVDVFVIYTDSETWAGEDHPLEALNAYRDTMGIDAKLVTVAMAANRISLADCTDKRMLNVVGFDTVTPELISQFALGDL</sequence>
<dbReference type="PANTHER" id="PTHR14202">
    <property type="entry name" value="60 KDA RIBONUCLEOPROTEIN SSA/RO"/>
    <property type="match status" value="1"/>
</dbReference>
<dbReference type="Proteomes" id="UP000664277">
    <property type="component" value="Unassembled WGS sequence"/>
</dbReference>
<evidence type="ECO:0000256" key="5">
    <source>
        <dbReference type="ARBA" id="ARBA00022884"/>
    </source>
</evidence>
<dbReference type="CDD" id="cd00198">
    <property type="entry name" value="vWFA"/>
    <property type="match status" value="1"/>
</dbReference>
<dbReference type="GO" id="GO:0046872">
    <property type="term" value="F:metal ion binding"/>
    <property type="evidence" value="ECO:0007669"/>
    <property type="project" value="UniProtKB-KW"/>
</dbReference>
<dbReference type="InterPro" id="IPR008858">
    <property type="entry name" value="TROVE_dom"/>
</dbReference>
<dbReference type="SUPFAM" id="SSF53300">
    <property type="entry name" value="vWA-like"/>
    <property type="match status" value="1"/>
</dbReference>
<dbReference type="GO" id="GO:0005737">
    <property type="term" value="C:cytoplasm"/>
    <property type="evidence" value="ECO:0007669"/>
    <property type="project" value="UniProtKB-SubCell"/>
</dbReference>
<dbReference type="GO" id="GO:0003723">
    <property type="term" value="F:RNA binding"/>
    <property type="evidence" value="ECO:0007669"/>
    <property type="project" value="UniProtKB-KW"/>
</dbReference>
<comment type="similarity">
    <text evidence="2">Belongs to the Ro 60 kDa family.</text>
</comment>
<evidence type="ECO:0000256" key="2">
    <source>
        <dbReference type="ARBA" id="ARBA00007814"/>
    </source>
</evidence>
<dbReference type="InterPro" id="IPR037214">
    <property type="entry name" value="TROVE_dom_sf"/>
</dbReference>
<dbReference type="SUPFAM" id="SSF140864">
    <property type="entry name" value="TROVE domain-like"/>
    <property type="match status" value="1"/>
</dbReference>
<evidence type="ECO:0000256" key="6">
    <source>
        <dbReference type="ARBA" id="ARBA00023274"/>
    </source>
</evidence>
<keyword evidence="5" id="KW-0694">RNA-binding</keyword>
<reference evidence="8" key="1">
    <citation type="submission" date="2021-02" db="EMBL/GenBank/DDBJ databases">
        <title>Genome-Resolved Metagenomics of a Microbial Community Performing Photosynthetic Biological Nutrient Removal.</title>
        <authorList>
            <person name="Mcdaniel E.A."/>
        </authorList>
    </citation>
    <scope>NUCLEOTIDE SEQUENCE</scope>
    <source>
        <strain evidence="8">UWPOB_OBS1</strain>
    </source>
</reference>
<accession>A0A8J7TK09</accession>
<protein>
    <submittedName>
        <fullName evidence="8">TROVE domain-containing protein</fullName>
    </submittedName>
</protein>
<evidence type="ECO:0000313" key="8">
    <source>
        <dbReference type="EMBL" id="MBN8659320.1"/>
    </source>
</evidence>
<dbReference type="EMBL" id="JAFLCK010000003">
    <property type="protein sequence ID" value="MBN8659320.1"/>
    <property type="molecule type" value="Genomic_DNA"/>
</dbReference>
<feature type="domain" description="TROVE" evidence="7">
    <location>
        <begin position="31"/>
        <end position="368"/>
    </location>
</feature>
<evidence type="ECO:0000313" key="9">
    <source>
        <dbReference type="Proteomes" id="UP000664277"/>
    </source>
</evidence>